<dbReference type="PRINTS" id="PR00259">
    <property type="entry name" value="TMFOUR"/>
</dbReference>
<dbReference type="InterPro" id="IPR008952">
    <property type="entry name" value="Tetraspanin_EC2_sf"/>
</dbReference>
<evidence type="ECO:0000256" key="2">
    <source>
        <dbReference type="ARBA" id="ARBA00022692"/>
    </source>
</evidence>
<reference evidence="6" key="1">
    <citation type="submission" date="2025-08" db="UniProtKB">
        <authorList>
            <consortium name="Ensembl"/>
        </authorList>
    </citation>
    <scope>IDENTIFICATION</scope>
</reference>
<evidence type="ECO:0000256" key="3">
    <source>
        <dbReference type="ARBA" id="ARBA00022989"/>
    </source>
</evidence>
<dbReference type="GeneTree" id="ENSGT00940000158153"/>
<dbReference type="Proteomes" id="UP000261660">
    <property type="component" value="Unplaced"/>
</dbReference>
<organism evidence="6 7">
    <name type="scientific">Labrus bergylta</name>
    <name type="common">ballan wrasse</name>
    <dbReference type="NCBI Taxonomy" id="56723"/>
    <lineage>
        <taxon>Eukaryota</taxon>
        <taxon>Metazoa</taxon>
        <taxon>Chordata</taxon>
        <taxon>Craniata</taxon>
        <taxon>Vertebrata</taxon>
        <taxon>Euteleostomi</taxon>
        <taxon>Actinopterygii</taxon>
        <taxon>Neopterygii</taxon>
        <taxon>Teleostei</taxon>
        <taxon>Neoteleostei</taxon>
        <taxon>Acanthomorphata</taxon>
        <taxon>Eupercaria</taxon>
        <taxon>Labriformes</taxon>
        <taxon>Labridae</taxon>
        <taxon>Labrus</taxon>
    </lineage>
</organism>
<evidence type="ECO:0000313" key="6">
    <source>
        <dbReference type="Ensembl" id="ENSLBEP00000004005.1"/>
    </source>
</evidence>
<feature type="transmembrane region" description="Helical" evidence="5">
    <location>
        <begin position="53"/>
        <end position="77"/>
    </location>
</feature>
<feature type="transmembrane region" description="Helical" evidence="5">
    <location>
        <begin position="12"/>
        <end position="41"/>
    </location>
</feature>
<proteinExistence type="predicted"/>
<keyword evidence="2 5" id="KW-0812">Transmembrane</keyword>
<evidence type="ECO:0000256" key="5">
    <source>
        <dbReference type="SAM" id="Phobius"/>
    </source>
</evidence>
<dbReference type="Pfam" id="PF00335">
    <property type="entry name" value="Tetraspanin"/>
    <property type="match status" value="1"/>
</dbReference>
<protein>
    <recommendedName>
        <fullName evidence="8">Tetraspanin</fullName>
    </recommendedName>
</protein>
<feature type="transmembrane region" description="Helical" evidence="5">
    <location>
        <begin position="177"/>
        <end position="201"/>
    </location>
</feature>
<keyword evidence="4 5" id="KW-0472">Membrane</keyword>
<dbReference type="InParanoid" id="A0A3Q3E9B5"/>
<dbReference type="PANTHER" id="PTHR19282:SF380">
    <property type="entry name" value="TETRASPANIN-8"/>
    <property type="match status" value="1"/>
</dbReference>
<dbReference type="PANTHER" id="PTHR19282">
    <property type="entry name" value="TETRASPANIN"/>
    <property type="match status" value="1"/>
</dbReference>
<dbReference type="InterPro" id="IPR018499">
    <property type="entry name" value="Tetraspanin/Peripherin"/>
</dbReference>
<evidence type="ECO:0000256" key="4">
    <source>
        <dbReference type="ARBA" id="ARBA00023136"/>
    </source>
</evidence>
<dbReference type="Gene3D" id="1.10.1450.10">
    <property type="entry name" value="Tetraspanin"/>
    <property type="match status" value="1"/>
</dbReference>
<name>A0A3Q3E9B5_9LABR</name>
<sequence>RTTMPAIKIIKYLLFFFNLLFFLAVDLLIYVGVVIMFFGFFGSYGAIHDSSCLLSLFFVGLLTMFLMLVAVVALGAFARTTEAQEAVEEHVQQFIPLGAQPKVIQKSFKEVERKGFCCGMFVGHLDWGNSSLMPESCNCKDTTRNCTVLEGREIYSTPCMVYVMTWMDRLSVSVIRVASRFGALMIIGFLFMILCCELGIVSRGLYLSTGMWVDGRGCAHQS</sequence>
<keyword evidence="7" id="KW-1185">Reference proteome</keyword>
<comment type="subcellular location">
    <subcellularLocation>
        <location evidence="1">Membrane</location>
        <topology evidence="1">Multi-pass membrane protein</topology>
    </subcellularLocation>
</comment>
<reference evidence="6" key="2">
    <citation type="submission" date="2025-09" db="UniProtKB">
        <authorList>
            <consortium name="Ensembl"/>
        </authorList>
    </citation>
    <scope>IDENTIFICATION</scope>
</reference>
<evidence type="ECO:0000313" key="7">
    <source>
        <dbReference type="Proteomes" id="UP000261660"/>
    </source>
</evidence>
<accession>A0A3Q3E9B5</accession>
<evidence type="ECO:0000256" key="1">
    <source>
        <dbReference type="ARBA" id="ARBA00004141"/>
    </source>
</evidence>
<keyword evidence="3 5" id="KW-1133">Transmembrane helix</keyword>
<dbReference type="STRING" id="56723.ENSLBEP00000004005"/>
<evidence type="ECO:0008006" key="8">
    <source>
        <dbReference type="Google" id="ProtNLM"/>
    </source>
</evidence>
<dbReference type="GO" id="GO:0005886">
    <property type="term" value="C:plasma membrane"/>
    <property type="evidence" value="ECO:0007669"/>
    <property type="project" value="TreeGrafter"/>
</dbReference>
<dbReference type="AlphaFoldDB" id="A0A3Q3E9B5"/>
<dbReference type="Ensembl" id="ENSLBET00000004214.1">
    <property type="protein sequence ID" value="ENSLBEP00000004005.1"/>
    <property type="gene ID" value="ENSLBEG00000003057.1"/>
</dbReference>